<dbReference type="Proteomes" id="UP000028524">
    <property type="component" value="Unassembled WGS sequence"/>
</dbReference>
<accession>A0A084QAW1</accession>
<dbReference type="InParanoid" id="A0A084QAW1"/>
<evidence type="ECO:0000256" key="1">
    <source>
        <dbReference type="SAM" id="MobiDB-lite"/>
    </source>
</evidence>
<dbReference type="EMBL" id="KL660873">
    <property type="protein sequence ID" value="KFA61096.1"/>
    <property type="molecule type" value="Genomic_DNA"/>
</dbReference>
<evidence type="ECO:0000313" key="3">
    <source>
        <dbReference type="Proteomes" id="UP000028524"/>
    </source>
</evidence>
<keyword evidence="3" id="KW-1185">Reference proteome</keyword>
<sequence>MFTGFASWDASSTSTYRDGGPVSSQRTGDDRPVQREQQHKMWTCLVLLGTTRKERILGQILVAARETAEVVVVCEWWAVLRTGKHARTTAGEDELEEGKGQELQERTRFNDDQWRPYIDAELPNLAYVRRRRLRGAGVQNDADTKTNLYKTAGFGNVRCCPAERERMEKREGRVEREAAEAGPQSTPRILRYLRPGTAATFSLGTSVLTAPEMGAAATVRQQPSYVDFPARIPLDPRWSAREVLSPSVRPGILDLKHPATKDPTDPELTLDYNVMKAAIPFRFRRRAHSHHIPCRWGSDLTPSIKREGCDDTRGDVPSLDEAGVVQARRGIWSDRAEQKKSNLQDAPCLPSAAHAPTANPPMPHAASIPPCPSPDETPFAKLSAQI</sequence>
<organism evidence="2 3">
    <name type="scientific">Stachybotrys chlorohalonatus (strain IBT 40285)</name>
    <dbReference type="NCBI Taxonomy" id="1283841"/>
    <lineage>
        <taxon>Eukaryota</taxon>
        <taxon>Fungi</taxon>
        <taxon>Dikarya</taxon>
        <taxon>Ascomycota</taxon>
        <taxon>Pezizomycotina</taxon>
        <taxon>Sordariomycetes</taxon>
        <taxon>Hypocreomycetidae</taxon>
        <taxon>Hypocreales</taxon>
        <taxon>Stachybotryaceae</taxon>
        <taxon>Stachybotrys</taxon>
    </lineage>
</organism>
<feature type="region of interest" description="Disordered" evidence="1">
    <location>
        <begin position="1"/>
        <end position="36"/>
    </location>
</feature>
<feature type="compositionally biased region" description="Basic and acidic residues" evidence="1">
    <location>
        <begin position="27"/>
        <end position="36"/>
    </location>
</feature>
<evidence type="ECO:0000313" key="2">
    <source>
        <dbReference type="EMBL" id="KFA61096.1"/>
    </source>
</evidence>
<name>A0A084QAW1_STAC4</name>
<protein>
    <submittedName>
        <fullName evidence="2">Uncharacterized protein</fullName>
    </submittedName>
</protein>
<feature type="compositionally biased region" description="Pro residues" evidence="1">
    <location>
        <begin position="358"/>
        <end position="375"/>
    </location>
</feature>
<dbReference type="AlphaFoldDB" id="A0A084QAW1"/>
<gene>
    <name evidence="2" type="ORF">S40285_10485</name>
</gene>
<feature type="compositionally biased region" description="Polar residues" evidence="1">
    <location>
        <begin position="9"/>
        <end position="26"/>
    </location>
</feature>
<dbReference type="HOGENOM" id="CLU_716055_0_0_1"/>
<reference evidence="2 3" key="1">
    <citation type="journal article" date="2014" name="BMC Genomics">
        <title>Comparative genome sequencing reveals chemotype-specific gene clusters in the toxigenic black mold Stachybotrys.</title>
        <authorList>
            <person name="Semeiks J."/>
            <person name="Borek D."/>
            <person name="Otwinowski Z."/>
            <person name="Grishin N.V."/>
        </authorList>
    </citation>
    <scope>NUCLEOTIDE SEQUENCE [LARGE SCALE GENOMIC DNA]</scope>
    <source>
        <strain evidence="2 3">IBT 40285</strain>
    </source>
</reference>
<feature type="region of interest" description="Disordered" evidence="1">
    <location>
        <begin position="337"/>
        <end position="386"/>
    </location>
</feature>
<proteinExistence type="predicted"/>